<keyword evidence="3" id="KW-1185">Reference proteome</keyword>
<dbReference type="SUPFAM" id="SSF53098">
    <property type="entry name" value="Ribonuclease H-like"/>
    <property type="match status" value="1"/>
</dbReference>
<sequence length="80" mass="9314">MSAVGSSEDDALVESFNATCKRETLQGRRVWDTEREVRPDLFRRLHRYNILRRHSRLGRRGPIVYERALRTTSTTPVQAA</sequence>
<dbReference type="Proteomes" id="UP001500124">
    <property type="component" value="Unassembled WGS sequence"/>
</dbReference>
<dbReference type="InterPro" id="IPR001584">
    <property type="entry name" value="Integrase_cat-core"/>
</dbReference>
<gene>
    <name evidence="2" type="ORF">GCM10023336_45510</name>
</gene>
<reference evidence="3" key="1">
    <citation type="journal article" date="2019" name="Int. J. Syst. Evol. Microbiol.">
        <title>The Global Catalogue of Microorganisms (GCM) 10K type strain sequencing project: providing services to taxonomists for standard genome sequencing and annotation.</title>
        <authorList>
            <consortium name="The Broad Institute Genomics Platform"/>
            <consortium name="The Broad Institute Genome Sequencing Center for Infectious Disease"/>
            <person name="Wu L."/>
            <person name="Ma J."/>
        </authorList>
    </citation>
    <scope>NUCLEOTIDE SEQUENCE [LARGE SCALE GENOMIC DNA]</scope>
    <source>
        <strain evidence="3">JCM 18410</strain>
    </source>
</reference>
<accession>A0ABP9KSL3</accession>
<evidence type="ECO:0000259" key="1">
    <source>
        <dbReference type="Pfam" id="PF13683"/>
    </source>
</evidence>
<dbReference type="RefSeq" id="WP_345670005.1">
    <property type="nucleotide sequence ID" value="NZ_BAABKC010000067.1"/>
</dbReference>
<name>A0ABP9KSL3_9ACTN</name>
<dbReference type="InterPro" id="IPR012337">
    <property type="entry name" value="RNaseH-like_sf"/>
</dbReference>
<evidence type="ECO:0000313" key="3">
    <source>
        <dbReference type="Proteomes" id="UP001500124"/>
    </source>
</evidence>
<protein>
    <recommendedName>
        <fullName evidence="1">Integrase catalytic domain-containing protein</fullName>
    </recommendedName>
</protein>
<evidence type="ECO:0000313" key="2">
    <source>
        <dbReference type="EMBL" id="GAA5064976.1"/>
    </source>
</evidence>
<comment type="caution">
    <text evidence="2">The sequence shown here is derived from an EMBL/GenBank/DDBJ whole genome shotgun (WGS) entry which is preliminary data.</text>
</comment>
<dbReference type="Pfam" id="PF13683">
    <property type="entry name" value="rve_3"/>
    <property type="match status" value="1"/>
</dbReference>
<organism evidence="2 3">
    <name type="scientific">Streptomyces similanensis</name>
    <dbReference type="NCBI Taxonomy" id="1274988"/>
    <lineage>
        <taxon>Bacteria</taxon>
        <taxon>Bacillati</taxon>
        <taxon>Actinomycetota</taxon>
        <taxon>Actinomycetes</taxon>
        <taxon>Kitasatosporales</taxon>
        <taxon>Streptomycetaceae</taxon>
        <taxon>Streptomyces</taxon>
    </lineage>
</organism>
<proteinExistence type="predicted"/>
<feature type="domain" description="Integrase catalytic" evidence="1">
    <location>
        <begin position="1"/>
        <end position="62"/>
    </location>
</feature>
<dbReference type="EMBL" id="BAABKC010000067">
    <property type="protein sequence ID" value="GAA5064976.1"/>
    <property type="molecule type" value="Genomic_DNA"/>
</dbReference>